<dbReference type="PANTHER" id="PTHR11802">
    <property type="entry name" value="SERINE PROTEASE FAMILY S10 SERINE CARBOXYPEPTIDASE"/>
    <property type="match status" value="1"/>
</dbReference>
<accession>A0ABS9UXE8</accession>
<dbReference type="SUPFAM" id="SSF53474">
    <property type="entry name" value="alpha/beta-Hydrolases"/>
    <property type="match status" value="1"/>
</dbReference>
<gene>
    <name evidence="7" type="ORF">MM239_04325</name>
</gene>
<dbReference type="PANTHER" id="PTHR11802:SF3">
    <property type="entry name" value="RETINOID-INDUCIBLE SERINE CARBOXYPEPTIDASE"/>
    <property type="match status" value="1"/>
</dbReference>
<dbReference type="RefSeq" id="WP_241346936.1">
    <property type="nucleotide sequence ID" value="NZ_JAKZGP010000006.1"/>
</dbReference>
<evidence type="ECO:0000256" key="4">
    <source>
        <dbReference type="ARBA" id="ARBA00022801"/>
    </source>
</evidence>
<reference evidence="7" key="1">
    <citation type="submission" date="2022-03" db="EMBL/GenBank/DDBJ databases">
        <title>De novo assembled genomes of Belliella spp. (Cyclobacteriaceae) strains.</title>
        <authorList>
            <person name="Szabo A."/>
            <person name="Korponai K."/>
            <person name="Felfoldi T."/>
        </authorList>
    </citation>
    <scope>NUCLEOTIDE SEQUENCE</scope>
    <source>
        <strain evidence="7">DSM 111904</strain>
    </source>
</reference>
<evidence type="ECO:0000313" key="8">
    <source>
        <dbReference type="Proteomes" id="UP001165489"/>
    </source>
</evidence>
<proteinExistence type="predicted"/>
<evidence type="ECO:0000313" key="7">
    <source>
        <dbReference type="EMBL" id="MCH7408609.1"/>
    </source>
</evidence>
<dbReference type="EMBL" id="JAKZGP010000006">
    <property type="protein sequence ID" value="MCH7408609.1"/>
    <property type="molecule type" value="Genomic_DNA"/>
</dbReference>
<evidence type="ECO:0000256" key="1">
    <source>
        <dbReference type="ARBA" id="ARBA00022645"/>
    </source>
</evidence>
<keyword evidence="8" id="KW-1185">Reference proteome</keyword>
<keyword evidence="3 6" id="KW-0732">Signal</keyword>
<comment type="caution">
    <text evidence="7">The sequence shown here is derived from an EMBL/GenBank/DDBJ whole genome shotgun (WGS) entry which is preliminary data.</text>
</comment>
<keyword evidence="2" id="KW-0645">Protease</keyword>
<dbReference type="Pfam" id="PF00450">
    <property type="entry name" value="Peptidase_S10"/>
    <property type="match status" value="1"/>
</dbReference>
<evidence type="ECO:0000256" key="2">
    <source>
        <dbReference type="ARBA" id="ARBA00022670"/>
    </source>
</evidence>
<dbReference type="Gene3D" id="3.40.50.1820">
    <property type="entry name" value="alpha/beta hydrolase"/>
    <property type="match status" value="1"/>
</dbReference>
<dbReference type="InterPro" id="IPR001563">
    <property type="entry name" value="Peptidase_S10"/>
</dbReference>
<evidence type="ECO:0000256" key="6">
    <source>
        <dbReference type="SAM" id="SignalP"/>
    </source>
</evidence>
<keyword evidence="1 7" id="KW-0121">Carboxypeptidase</keyword>
<organism evidence="7 8">
    <name type="scientific">Belliella filtrata</name>
    <dbReference type="NCBI Taxonomy" id="2923435"/>
    <lineage>
        <taxon>Bacteria</taxon>
        <taxon>Pseudomonadati</taxon>
        <taxon>Bacteroidota</taxon>
        <taxon>Cytophagia</taxon>
        <taxon>Cytophagales</taxon>
        <taxon>Cyclobacteriaceae</taxon>
        <taxon>Belliella</taxon>
    </lineage>
</organism>
<evidence type="ECO:0000256" key="5">
    <source>
        <dbReference type="ARBA" id="ARBA00023180"/>
    </source>
</evidence>
<sequence length="493" mass="55795">MKKYLVAFVFLMCAFARSEAQETRQIEIESAVETNDEVTINGKRVPYKATAGTMPVWNDEGKPIASLFYTYYERSDVSDKANRPLVISFNGGPGSASIWMHLAYTGPYKLNIDDEGYPVQPYGYSKNTHSILDVADIVYIDPVNTGYSRIVDKEVSRSTFFGVNADIKYLADWVNTFVTRQNRWASPKYLIGESYGTTRVSGLVSQLQNSHWMFFNGVVLVSPTDLGLNRSGPVAAANYLPYYAATAWYHGVLTPELQGKDLDEILPEVEQYTLDVVLPAVARGGSLDKAKRNEIAKKMAYYSGMKESVFTDHNLAVPTSFFWKELLRSQGLTIGRLDSRYKGIDKSDAGDRYDFDPALTSWNHAFAPAFNMYAKNVLKYNTDLTYNLFGPVHPWDRGNDNTGEQLASAMRQNPYLHVLTQSGYFDGGTDYFNAKFNMWQMDQNGKLQDRLSFKGYRSGHMMYLRAEDLKTSNDDIREFIKKTIPEKGTPAKY</sequence>
<evidence type="ECO:0000256" key="3">
    <source>
        <dbReference type="ARBA" id="ARBA00022729"/>
    </source>
</evidence>
<keyword evidence="5" id="KW-0325">Glycoprotein</keyword>
<feature type="chain" id="PRO_5046584308" evidence="6">
    <location>
        <begin position="21"/>
        <end position="493"/>
    </location>
</feature>
<name>A0ABS9UXE8_9BACT</name>
<feature type="signal peptide" evidence="6">
    <location>
        <begin position="1"/>
        <end position="20"/>
    </location>
</feature>
<protein>
    <submittedName>
        <fullName evidence="7">Carboxypeptidase</fullName>
    </submittedName>
</protein>
<dbReference type="GO" id="GO:0004180">
    <property type="term" value="F:carboxypeptidase activity"/>
    <property type="evidence" value="ECO:0007669"/>
    <property type="project" value="UniProtKB-KW"/>
</dbReference>
<dbReference type="InterPro" id="IPR029058">
    <property type="entry name" value="AB_hydrolase_fold"/>
</dbReference>
<keyword evidence="4" id="KW-0378">Hydrolase</keyword>
<dbReference type="Proteomes" id="UP001165489">
    <property type="component" value="Unassembled WGS sequence"/>
</dbReference>